<reference evidence="2 3" key="1">
    <citation type="journal article" date="2018" name="Cell">
        <title>The Chara Genome: Secondary Complexity and Implications for Plant Terrestrialization.</title>
        <authorList>
            <person name="Nishiyama T."/>
            <person name="Sakayama H."/>
            <person name="Vries J.D."/>
            <person name="Buschmann H."/>
            <person name="Saint-Marcoux D."/>
            <person name="Ullrich K.K."/>
            <person name="Haas F.B."/>
            <person name="Vanderstraeten L."/>
            <person name="Becker D."/>
            <person name="Lang D."/>
            <person name="Vosolsobe S."/>
            <person name="Rombauts S."/>
            <person name="Wilhelmsson P.K.I."/>
            <person name="Janitza P."/>
            <person name="Kern R."/>
            <person name="Heyl A."/>
            <person name="Rumpler F."/>
            <person name="Villalobos L.I.A.C."/>
            <person name="Clay J.M."/>
            <person name="Skokan R."/>
            <person name="Toyoda A."/>
            <person name="Suzuki Y."/>
            <person name="Kagoshima H."/>
            <person name="Schijlen E."/>
            <person name="Tajeshwar N."/>
            <person name="Catarino B."/>
            <person name="Hetherington A.J."/>
            <person name="Saltykova A."/>
            <person name="Bonnot C."/>
            <person name="Breuninger H."/>
            <person name="Symeonidi A."/>
            <person name="Radhakrishnan G.V."/>
            <person name="Van Nieuwerburgh F."/>
            <person name="Deforce D."/>
            <person name="Chang C."/>
            <person name="Karol K.G."/>
            <person name="Hedrich R."/>
            <person name="Ulvskov P."/>
            <person name="Glockner G."/>
            <person name="Delwiche C.F."/>
            <person name="Petrasek J."/>
            <person name="Van de Peer Y."/>
            <person name="Friml J."/>
            <person name="Beilby M."/>
            <person name="Dolan L."/>
            <person name="Kohara Y."/>
            <person name="Sugano S."/>
            <person name="Fujiyama A."/>
            <person name="Delaux P.-M."/>
            <person name="Quint M."/>
            <person name="TheiBen G."/>
            <person name="Hagemann M."/>
            <person name="Harholt J."/>
            <person name="Dunand C."/>
            <person name="Zachgo S."/>
            <person name="Langdale J."/>
            <person name="Maumus F."/>
            <person name="Straeten D.V.D."/>
            <person name="Gould S.B."/>
            <person name="Rensing S.A."/>
        </authorList>
    </citation>
    <scope>NUCLEOTIDE SEQUENCE [LARGE SCALE GENOMIC DNA]</scope>
    <source>
        <strain evidence="2 3">S276</strain>
    </source>
</reference>
<proteinExistence type="predicted"/>
<organism evidence="2 3">
    <name type="scientific">Chara braunii</name>
    <name type="common">Braun's stonewort</name>
    <dbReference type="NCBI Taxonomy" id="69332"/>
    <lineage>
        <taxon>Eukaryota</taxon>
        <taxon>Viridiplantae</taxon>
        <taxon>Streptophyta</taxon>
        <taxon>Charophyceae</taxon>
        <taxon>Charales</taxon>
        <taxon>Characeae</taxon>
        <taxon>Chara</taxon>
    </lineage>
</organism>
<feature type="chain" id="PRO_5017182918" description="Apple domain-containing protein" evidence="1">
    <location>
        <begin position="33"/>
        <end position="140"/>
    </location>
</feature>
<dbReference type="Proteomes" id="UP000265515">
    <property type="component" value="Unassembled WGS sequence"/>
</dbReference>
<evidence type="ECO:0000256" key="1">
    <source>
        <dbReference type="SAM" id="SignalP"/>
    </source>
</evidence>
<keyword evidence="3" id="KW-1185">Reference proteome</keyword>
<comment type="caution">
    <text evidence="2">The sequence shown here is derived from an EMBL/GenBank/DDBJ whole genome shotgun (WGS) entry which is preliminary data.</text>
</comment>
<accession>A0A388KRY7</accession>
<protein>
    <recommendedName>
        <fullName evidence="4">Apple domain-containing protein</fullName>
    </recommendedName>
</protein>
<dbReference type="EMBL" id="BFEA01000172">
    <property type="protein sequence ID" value="GBG72835.1"/>
    <property type="molecule type" value="Genomic_DNA"/>
</dbReference>
<dbReference type="AlphaFoldDB" id="A0A388KRY7"/>
<feature type="signal peptide" evidence="1">
    <location>
        <begin position="1"/>
        <end position="32"/>
    </location>
</feature>
<name>A0A388KRY7_CHABU</name>
<dbReference type="Gene3D" id="3.50.4.10">
    <property type="entry name" value="Hepatocyte Growth Factor"/>
    <property type="match status" value="1"/>
</dbReference>
<gene>
    <name evidence="2" type="ORF">CBR_g12402</name>
</gene>
<evidence type="ECO:0000313" key="3">
    <source>
        <dbReference type="Proteomes" id="UP000265515"/>
    </source>
</evidence>
<keyword evidence="1" id="KW-0732">Signal</keyword>
<evidence type="ECO:0000313" key="2">
    <source>
        <dbReference type="EMBL" id="GBG72835.1"/>
    </source>
</evidence>
<sequence>MKSGVAFLPFWATLAVVEAMMLVGSFSGPVEGCPPPSWVRSPYMCWKNSDYNEDTSLKINCRKKFNGIDASTLEGCQRICTPCPHCFGLTWIPKNRPYKDGNYCCFLKRKVLCNKLTRRTGWVTCKWIGYDGDSADSPEN</sequence>
<dbReference type="Gramene" id="GBG72835">
    <property type="protein sequence ID" value="GBG72835"/>
    <property type="gene ID" value="CBR_g12402"/>
</dbReference>
<evidence type="ECO:0008006" key="4">
    <source>
        <dbReference type="Google" id="ProtNLM"/>
    </source>
</evidence>